<dbReference type="InterPro" id="IPR039309">
    <property type="entry name" value="BT1"/>
</dbReference>
<feature type="transmembrane region" description="Helical" evidence="7">
    <location>
        <begin position="204"/>
        <end position="228"/>
    </location>
</feature>
<gene>
    <name evidence="8" type="ORF">NESM_000569600</name>
</gene>
<feature type="transmembrane region" description="Helical" evidence="7">
    <location>
        <begin position="234"/>
        <end position="256"/>
    </location>
</feature>
<name>A0AAW0ETP2_9TRYP</name>
<keyword evidence="4 7" id="KW-1133">Transmembrane helix</keyword>
<evidence type="ECO:0000256" key="3">
    <source>
        <dbReference type="ARBA" id="ARBA00022692"/>
    </source>
</evidence>
<keyword evidence="3 7" id="KW-0812">Transmembrane</keyword>
<evidence type="ECO:0000256" key="5">
    <source>
        <dbReference type="ARBA" id="ARBA00023136"/>
    </source>
</evidence>
<comment type="subcellular location">
    <subcellularLocation>
        <location evidence="1">Membrane</location>
        <topology evidence="1">Multi-pass membrane protein</topology>
    </subcellularLocation>
</comment>
<keyword evidence="9" id="KW-1185">Reference proteome</keyword>
<feature type="transmembrane region" description="Helical" evidence="7">
    <location>
        <begin position="425"/>
        <end position="444"/>
    </location>
</feature>
<protein>
    <submittedName>
        <fullName evidence="8">Pteridine transporter</fullName>
    </submittedName>
</protein>
<comment type="caution">
    <text evidence="8">The sequence shown here is derived from an EMBL/GenBank/DDBJ whole genome shotgun (WGS) entry which is preliminary data.</text>
</comment>
<evidence type="ECO:0000256" key="4">
    <source>
        <dbReference type="ARBA" id="ARBA00022989"/>
    </source>
</evidence>
<evidence type="ECO:0000256" key="2">
    <source>
        <dbReference type="ARBA" id="ARBA00022448"/>
    </source>
</evidence>
<evidence type="ECO:0000313" key="9">
    <source>
        <dbReference type="Proteomes" id="UP001430356"/>
    </source>
</evidence>
<dbReference type="EMBL" id="JAECZO010000073">
    <property type="protein sequence ID" value="KAK7196334.1"/>
    <property type="molecule type" value="Genomic_DNA"/>
</dbReference>
<dbReference type="GO" id="GO:0016020">
    <property type="term" value="C:membrane"/>
    <property type="evidence" value="ECO:0007669"/>
    <property type="project" value="UniProtKB-SubCell"/>
</dbReference>
<dbReference type="PANTHER" id="PTHR31585:SF51">
    <property type="entry name" value="TRANSPORTER, PUTATIVE-RELATED"/>
    <property type="match status" value="1"/>
</dbReference>
<feature type="transmembrane region" description="Helical" evidence="7">
    <location>
        <begin position="399"/>
        <end position="419"/>
    </location>
</feature>
<evidence type="ECO:0000256" key="6">
    <source>
        <dbReference type="SAM" id="MobiDB-lite"/>
    </source>
</evidence>
<dbReference type="AlphaFoldDB" id="A0AAW0ETP2"/>
<dbReference type="Pfam" id="PF03092">
    <property type="entry name" value="BT1"/>
    <property type="match status" value="1"/>
</dbReference>
<organism evidence="8 9">
    <name type="scientific">Novymonas esmeraldas</name>
    <dbReference type="NCBI Taxonomy" id="1808958"/>
    <lineage>
        <taxon>Eukaryota</taxon>
        <taxon>Discoba</taxon>
        <taxon>Euglenozoa</taxon>
        <taxon>Kinetoplastea</taxon>
        <taxon>Metakinetoplastina</taxon>
        <taxon>Trypanosomatida</taxon>
        <taxon>Trypanosomatidae</taxon>
        <taxon>Novymonas</taxon>
    </lineage>
</organism>
<evidence type="ECO:0000256" key="1">
    <source>
        <dbReference type="ARBA" id="ARBA00004141"/>
    </source>
</evidence>
<keyword evidence="5 7" id="KW-0472">Membrane</keyword>
<keyword evidence="2" id="KW-0813">Transport</keyword>
<feature type="region of interest" description="Disordered" evidence="6">
    <location>
        <begin position="673"/>
        <end position="704"/>
    </location>
</feature>
<evidence type="ECO:0000313" key="8">
    <source>
        <dbReference type="EMBL" id="KAK7196334.1"/>
    </source>
</evidence>
<dbReference type="InterPro" id="IPR004324">
    <property type="entry name" value="FBT"/>
</dbReference>
<accession>A0AAW0ETP2</accession>
<sequence>MPPPPPSTWTTERRAASLDDDVVAVQHTDDQRSAALLPHRGSQYLFRVCPWTQSIPVVGAVLAAFGPTFTASLGAFSFMNNGLADNLIAASTQPMMMNRYGIDGTRYQRLAGVVAMGSSTKPLIAVVSDIFPIFHYRKRWYQLGSCVVGAAVSLAYALLPARPASADTAAALIFLSTFCRMNSDVLTQGHYTRLLRRTPQAGPVLVTWIYYMILTAKITSALIIGPLADRGVMHYGIMLSAAMHLLPSFIFIFNGYGEAPNRTERLEDARMLREDVRAARRQAAALTAHDAPTPEHPPGETAVLLGGLPKREDGVKDGLYDATPVCAVEATVAGDDRSAHPPRVEDVDLDVAARAEEDEDEDEEEGEECVEWDVDQATWRGCDGHLQMNHGIAVQHWRVIAYSALMISCVVTMAAVTIMGTVRHLLWASIAVSVACIAAAFVALPCTIAKAAVAVYLDTVLYVQLPGALDSFFVASGACVPGGPQFTYTLYTTVGAIVQNVAGLAGITVFAYVLSRHSFQRVMAITVIMRVVATTFDLMVVERWNVHVGIPDEAMYICGDSVISQICYQLNYMTVVLLLSRVCPRGSESMTFAIMSGIEHLGMTMSNTVGSLLMELVWPIDTTSRPCDYSNVRWLLIAGRMGTPLLMVPLSFVLLPRARLCDNINVNDDAIRRHTDSKHSPPVETNASPSEPVADARAAPRRRR</sequence>
<dbReference type="PANTHER" id="PTHR31585">
    <property type="entry name" value="FOLATE-BIOPTERIN TRANSPORTER 1, CHLOROPLASTIC"/>
    <property type="match status" value="1"/>
</dbReference>
<dbReference type="NCBIfam" id="TIGR00788">
    <property type="entry name" value="fbt"/>
    <property type="match status" value="1"/>
</dbReference>
<proteinExistence type="predicted"/>
<dbReference type="Proteomes" id="UP001430356">
    <property type="component" value="Unassembled WGS sequence"/>
</dbReference>
<reference evidence="8 9" key="1">
    <citation type="journal article" date="2021" name="MBio">
        <title>A New Model Trypanosomatid, Novymonas esmeraldas: Genomic Perception of Its 'Candidatus Pandoraea novymonadis' Endosymbiont.</title>
        <authorList>
            <person name="Zakharova A."/>
            <person name="Saura A."/>
            <person name="Butenko A."/>
            <person name="Podesvova L."/>
            <person name="Warmusova S."/>
            <person name="Kostygov A.Y."/>
            <person name="Nenarokova A."/>
            <person name="Lukes J."/>
            <person name="Opperdoes F.R."/>
            <person name="Yurchenko V."/>
        </authorList>
    </citation>
    <scope>NUCLEOTIDE SEQUENCE [LARGE SCALE GENOMIC DNA]</scope>
    <source>
        <strain evidence="8 9">E262AT.01</strain>
    </source>
</reference>
<feature type="transmembrane region" description="Helical" evidence="7">
    <location>
        <begin position="489"/>
        <end position="515"/>
    </location>
</feature>
<evidence type="ECO:0000256" key="7">
    <source>
        <dbReference type="SAM" id="Phobius"/>
    </source>
</evidence>